<keyword evidence="1" id="KW-0808">Transferase</keyword>
<accession>A0A5A7PBA1</accession>
<name>A0A5A7PBA1_STRAF</name>
<dbReference type="PANTHER" id="PTHR45786">
    <property type="entry name" value="DNA BINDING PROTEIN-LIKE"/>
    <property type="match status" value="1"/>
</dbReference>
<comment type="caution">
    <text evidence="1">The sequence shown here is derived from an EMBL/GenBank/DDBJ whole genome shotgun (WGS) entry which is preliminary data.</text>
</comment>
<evidence type="ECO:0000313" key="1">
    <source>
        <dbReference type="EMBL" id="GER30203.1"/>
    </source>
</evidence>
<feature type="non-terminal residue" evidence="1">
    <location>
        <position position="1"/>
    </location>
</feature>
<dbReference type="EMBL" id="BKCP01004317">
    <property type="protein sequence ID" value="GER30203.1"/>
    <property type="molecule type" value="Genomic_DNA"/>
</dbReference>
<proteinExistence type="predicted"/>
<reference evidence="2" key="1">
    <citation type="journal article" date="2019" name="Curr. Biol.">
        <title>Genome Sequence of Striga asiatica Provides Insight into the Evolution of Plant Parasitism.</title>
        <authorList>
            <person name="Yoshida S."/>
            <person name="Kim S."/>
            <person name="Wafula E.K."/>
            <person name="Tanskanen J."/>
            <person name="Kim Y.M."/>
            <person name="Honaas L."/>
            <person name="Yang Z."/>
            <person name="Spallek T."/>
            <person name="Conn C.E."/>
            <person name="Ichihashi Y."/>
            <person name="Cheong K."/>
            <person name="Cui S."/>
            <person name="Der J.P."/>
            <person name="Gundlach H."/>
            <person name="Jiao Y."/>
            <person name="Hori C."/>
            <person name="Ishida J.K."/>
            <person name="Kasahara H."/>
            <person name="Kiba T."/>
            <person name="Kim M.S."/>
            <person name="Koo N."/>
            <person name="Laohavisit A."/>
            <person name="Lee Y.H."/>
            <person name="Lumba S."/>
            <person name="McCourt P."/>
            <person name="Mortimer J.C."/>
            <person name="Mutuku J.M."/>
            <person name="Nomura T."/>
            <person name="Sasaki-Sekimoto Y."/>
            <person name="Seto Y."/>
            <person name="Wang Y."/>
            <person name="Wakatake T."/>
            <person name="Sakakibara H."/>
            <person name="Demura T."/>
            <person name="Yamaguchi S."/>
            <person name="Yoneyama K."/>
            <person name="Manabe R.I."/>
            <person name="Nelson D.C."/>
            <person name="Schulman A.H."/>
            <person name="Timko M.P."/>
            <person name="dePamphilis C.W."/>
            <person name="Choi D."/>
            <person name="Shirasu K."/>
        </authorList>
    </citation>
    <scope>NUCLEOTIDE SEQUENCE [LARGE SCALE GENOMIC DNA]</scope>
    <source>
        <strain evidence="2">cv. UVA1</strain>
    </source>
</reference>
<keyword evidence="2" id="KW-1185">Reference proteome</keyword>
<keyword evidence="1" id="KW-0418">Kinase</keyword>
<dbReference type="PANTHER" id="PTHR45786:SF75">
    <property type="entry name" value="ATP-DEPENDENT DNA HELICASE"/>
    <property type="match status" value="1"/>
</dbReference>
<dbReference type="AlphaFoldDB" id="A0A5A7PBA1"/>
<feature type="non-terminal residue" evidence="1">
    <location>
        <position position="278"/>
    </location>
</feature>
<protein>
    <submittedName>
        <fullName evidence="1">Protein kinase superfamily protein</fullName>
    </submittedName>
</protein>
<sequence length="278" mass="31789">AKTLSNLSAILHRFSPSPLPSNVLFTEHLGPSFNCPPRLKGDQDTIRPPSGPPSDFVKVAVKVFMHEYLPVDLGSSKEPKIKHKQLNPFRVKDDKNLSKRNKGTYTFRVQGQVYHFINNLSDSKNLQLYFYDTDNEVANRLNICPRLNESIIEKVIKILSESSYARFFSFKNNNEHGSKISQVAAIWIEVDENEETGRRDIQIQSCIGSSHNIEYYYGCYDPLQYPLLFAYGEVGRHQGILKKGENHTSTYHHDKNSENEISPLFASIAEELLESEHQ</sequence>
<dbReference type="Proteomes" id="UP000325081">
    <property type="component" value="Unassembled WGS sequence"/>
</dbReference>
<gene>
    <name evidence="1" type="ORF">STAS_06125</name>
</gene>
<dbReference type="GO" id="GO:0016301">
    <property type="term" value="F:kinase activity"/>
    <property type="evidence" value="ECO:0007669"/>
    <property type="project" value="UniProtKB-KW"/>
</dbReference>
<evidence type="ECO:0000313" key="2">
    <source>
        <dbReference type="Proteomes" id="UP000325081"/>
    </source>
</evidence>
<organism evidence="1 2">
    <name type="scientific">Striga asiatica</name>
    <name type="common">Asiatic witchweed</name>
    <name type="synonym">Buchnera asiatica</name>
    <dbReference type="NCBI Taxonomy" id="4170"/>
    <lineage>
        <taxon>Eukaryota</taxon>
        <taxon>Viridiplantae</taxon>
        <taxon>Streptophyta</taxon>
        <taxon>Embryophyta</taxon>
        <taxon>Tracheophyta</taxon>
        <taxon>Spermatophyta</taxon>
        <taxon>Magnoliopsida</taxon>
        <taxon>eudicotyledons</taxon>
        <taxon>Gunneridae</taxon>
        <taxon>Pentapetalae</taxon>
        <taxon>asterids</taxon>
        <taxon>lamiids</taxon>
        <taxon>Lamiales</taxon>
        <taxon>Orobanchaceae</taxon>
        <taxon>Buchnereae</taxon>
        <taxon>Striga</taxon>
    </lineage>
</organism>
<dbReference type="OrthoDB" id="1718834at2759"/>